<name>A0A9N8VD23_9GLOM</name>
<dbReference type="EMBL" id="CAJVPK010000088">
    <property type="protein sequence ID" value="CAG8446088.1"/>
    <property type="molecule type" value="Genomic_DNA"/>
</dbReference>
<dbReference type="InterPro" id="IPR027796">
    <property type="entry name" value="OTT_1508_deam-like"/>
</dbReference>
<dbReference type="AlphaFoldDB" id="A0A9N8VD23"/>
<dbReference type="Pfam" id="PF14441">
    <property type="entry name" value="OTT_1508_deam"/>
    <property type="match status" value="1"/>
</dbReference>
<evidence type="ECO:0000313" key="2">
    <source>
        <dbReference type="Proteomes" id="UP000789706"/>
    </source>
</evidence>
<accession>A0A9N8VD23</accession>
<protein>
    <submittedName>
        <fullName evidence="1">4932_t:CDS:1</fullName>
    </submittedName>
</protein>
<dbReference type="OrthoDB" id="2362608at2759"/>
<gene>
    <name evidence="1" type="ORF">DEBURN_LOCUS1801</name>
</gene>
<reference evidence="1" key="1">
    <citation type="submission" date="2021-06" db="EMBL/GenBank/DDBJ databases">
        <authorList>
            <person name="Kallberg Y."/>
            <person name="Tangrot J."/>
            <person name="Rosling A."/>
        </authorList>
    </citation>
    <scope>NUCLEOTIDE SEQUENCE</scope>
    <source>
        <strain evidence="1">AZ414A</strain>
    </source>
</reference>
<dbReference type="Proteomes" id="UP000789706">
    <property type="component" value="Unassembled WGS sequence"/>
</dbReference>
<proteinExistence type="predicted"/>
<organism evidence="1 2">
    <name type="scientific">Diversispora eburnea</name>
    <dbReference type="NCBI Taxonomy" id="1213867"/>
    <lineage>
        <taxon>Eukaryota</taxon>
        <taxon>Fungi</taxon>
        <taxon>Fungi incertae sedis</taxon>
        <taxon>Mucoromycota</taxon>
        <taxon>Glomeromycotina</taxon>
        <taxon>Glomeromycetes</taxon>
        <taxon>Diversisporales</taxon>
        <taxon>Diversisporaceae</taxon>
        <taxon>Diversispora</taxon>
    </lineage>
</organism>
<comment type="caution">
    <text evidence="1">The sequence shown here is derived from an EMBL/GenBank/DDBJ whole genome shotgun (WGS) entry which is preliminary data.</text>
</comment>
<evidence type="ECO:0000313" key="1">
    <source>
        <dbReference type="EMBL" id="CAG8446088.1"/>
    </source>
</evidence>
<keyword evidence="2" id="KW-1185">Reference proteome</keyword>
<sequence>MSEKDLYSKLCVAECINSVVSEANKFIEAKKIDKLSCNLATILARDREVVAIELYLRNISKDASVKLEPAVLHNDIMTYCSVKFESRLKRLKNDIISDKRKDYIKRFMDFALINVNNQFLRHLQKVGSYAESIIDIIECARNIKYKPLFSNIELHLMKPIIITDQPIFSWENVIKKFIDNEEYERFTNKCLEESFIMEKIRKIYTDKTTQQLKLDTVSKRFCYLCELYIDFARKQGYNIILSGTHKKIYHGWKLPHVADSSFKIKSLEYLLENLDRIIENKITSLEYSDSDYEEISDSGYKEIMKILRSIEV</sequence>